<protein>
    <recommendedName>
        <fullName evidence="3">F-box domain-containing protein</fullName>
    </recommendedName>
</protein>
<evidence type="ECO:0000313" key="2">
    <source>
        <dbReference type="Proteomes" id="UP001498398"/>
    </source>
</evidence>
<dbReference type="Gene3D" id="3.80.10.10">
    <property type="entry name" value="Ribonuclease Inhibitor"/>
    <property type="match status" value="1"/>
</dbReference>
<keyword evidence="2" id="KW-1185">Reference proteome</keyword>
<dbReference type="SUPFAM" id="SSF52047">
    <property type="entry name" value="RNI-like"/>
    <property type="match status" value="1"/>
</dbReference>
<name>A0ABR1JVD9_9AGAR</name>
<comment type="caution">
    <text evidence="1">The sequence shown here is derived from an EMBL/GenBank/DDBJ whole genome shotgun (WGS) entry which is preliminary data.</text>
</comment>
<dbReference type="EMBL" id="JBANRG010000003">
    <property type="protein sequence ID" value="KAK7468316.1"/>
    <property type="molecule type" value="Genomic_DNA"/>
</dbReference>
<dbReference type="InterPro" id="IPR032675">
    <property type="entry name" value="LRR_dom_sf"/>
</dbReference>
<evidence type="ECO:0000313" key="1">
    <source>
        <dbReference type="EMBL" id="KAK7468316.1"/>
    </source>
</evidence>
<accession>A0ABR1JVD9</accession>
<organism evidence="1 2">
    <name type="scientific">Marasmiellus scandens</name>
    <dbReference type="NCBI Taxonomy" id="2682957"/>
    <lineage>
        <taxon>Eukaryota</taxon>
        <taxon>Fungi</taxon>
        <taxon>Dikarya</taxon>
        <taxon>Basidiomycota</taxon>
        <taxon>Agaricomycotina</taxon>
        <taxon>Agaricomycetes</taxon>
        <taxon>Agaricomycetidae</taxon>
        <taxon>Agaricales</taxon>
        <taxon>Marasmiineae</taxon>
        <taxon>Omphalotaceae</taxon>
        <taxon>Marasmiellus</taxon>
    </lineage>
</organism>
<gene>
    <name evidence="1" type="ORF">VKT23_002830</name>
</gene>
<proteinExistence type="predicted"/>
<sequence>MHHCLQVLDILHLIFECVRENAHLATLVNLAVTCKLFCEPALDVLWWSVPSAYALLNCLPDDIWEQTLTDRAVGRGKVVERSKRKFRRVPNSSELSRCQFYTHRVRRFGVQDPPNMRISSRRMHHSDEFLSQFDVKMFPNLRELVYYVPYQEPDTISIYTYLGPSLISLSLHWDCRPSSFLRICEEIQRVCPFMEKLSVYHVSLGQHSSIFSPSIVQFSALVSSLHLRVFHCHRCQLSDSALQHLSQLPHLKQLEVGNTVDDLVRAIKASNSLIAPFTGLCLLSIMAADFGRAGVDLSKIISSTDIQELTLDHTLDKVPSEQEIHAFFQALADSPWKDSLSSLELHRAFDVDPESDVWTSPVYRVTSSTFKPLFSLPNLQFVQLRLENAFDLDNATLSDMARAWPKLSTLDIGCGGTWGISEGGLKITLDGLLPLVQHCPRLNTFSLCVNAAYNPASPSSRPGAGITNEKVLILNFCNSTISDPLEVALFLSDVFPNLLDIVAWSEGWLPTEDSHSATEKWNEVCQLLPALTRARRQERAYRAQNQSTATRIE</sequence>
<dbReference type="Proteomes" id="UP001498398">
    <property type="component" value="Unassembled WGS sequence"/>
</dbReference>
<evidence type="ECO:0008006" key="3">
    <source>
        <dbReference type="Google" id="ProtNLM"/>
    </source>
</evidence>
<reference evidence="1 2" key="1">
    <citation type="submission" date="2024-01" db="EMBL/GenBank/DDBJ databases">
        <title>A draft genome for the cacao thread blight pathogen Marasmiellus scandens.</title>
        <authorList>
            <person name="Baruah I.K."/>
            <person name="Leung J."/>
            <person name="Bukari Y."/>
            <person name="Amoako-Attah I."/>
            <person name="Meinhardt L.W."/>
            <person name="Bailey B.A."/>
            <person name="Cohen S.P."/>
        </authorList>
    </citation>
    <scope>NUCLEOTIDE SEQUENCE [LARGE SCALE GENOMIC DNA]</scope>
    <source>
        <strain evidence="1 2">GH-19</strain>
    </source>
</reference>